<evidence type="ECO:0000256" key="6">
    <source>
        <dbReference type="ARBA" id="ARBA00022801"/>
    </source>
</evidence>
<dbReference type="PANTHER" id="PTHR42987:SF4">
    <property type="entry name" value="PROTEASE SOHB-RELATED"/>
    <property type="match status" value="1"/>
</dbReference>
<evidence type="ECO:0000256" key="1">
    <source>
        <dbReference type="ARBA" id="ARBA00004236"/>
    </source>
</evidence>
<dbReference type="Pfam" id="PF01343">
    <property type="entry name" value="Peptidase_S49"/>
    <property type="match status" value="1"/>
</dbReference>
<evidence type="ECO:0000256" key="7">
    <source>
        <dbReference type="ARBA" id="ARBA00022825"/>
    </source>
</evidence>
<keyword evidence="6" id="KW-0378">Hydrolase</keyword>
<dbReference type="GO" id="GO:0004252">
    <property type="term" value="F:serine-type endopeptidase activity"/>
    <property type="evidence" value="ECO:0007669"/>
    <property type="project" value="InterPro"/>
</dbReference>
<name>A0A455TA70_9GAMM</name>
<evidence type="ECO:0000256" key="2">
    <source>
        <dbReference type="ARBA" id="ARBA00008683"/>
    </source>
</evidence>
<dbReference type="PANTHER" id="PTHR42987">
    <property type="entry name" value="PEPTIDASE S49"/>
    <property type="match status" value="1"/>
</dbReference>
<comment type="similarity">
    <text evidence="2">Belongs to the peptidase S49 family.</text>
</comment>
<comment type="subcellular location">
    <subcellularLocation>
        <location evidence="1">Cell membrane</location>
    </subcellularLocation>
</comment>
<dbReference type="InterPro" id="IPR013703">
    <property type="entry name" value="Peptidase_S49_N_proteobac"/>
</dbReference>
<evidence type="ECO:0000259" key="12">
    <source>
        <dbReference type="Pfam" id="PF08496"/>
    </source>
</evidence>
<dbReference type="EMBL" id="AP019379">
    <property type="protein sequence ID" value="BBI01234.1"/>
    <property type="molecule type" value="Genomic_DNA"/>
</dbReference>
<evidence type="ECO:0000256" key="4">
    <source>
        <dbReference type="ARBA" id="ARBA00022670"/>
    </source>
</evidence>
<keyword evidence="14" id="KW-1185">Reference proteome</keyword>
<sequence length="340" mass="39190">MNFIINYLFFLAKVITISLFMFFVISIVLLSQIKKKKNEKNIKFIILNKQYKQIKNQFIKIKKSYCLIGSKKNNYKRNILKKIISFVWTKRKIQNTINPNLFVLHFKGDMQATNVSSLSKEITAIILIAKKNDQVLLCLESTGGIVTGYGLAAAQLQRLRKRNIYLIVSVDKVAASGGYMMACVANYIIASPFAVLGSIGVVSQIPNFNKLLKEKNIDIEQHTSGKYKRTLTIFGENTKEGREKFCEELNITHELFKKFVYEMRPQLNIEKVSNGEHWFGTIAINNKLIDELNTSDEFILSKIDSFNILQVVYVVQQSFLQNFFYKIQKIGNILFSKIKF</sequence>
<dbReference type="Gene3D" id="6.20.330.10">
    <property type="match status" value="1"/>
</dbReference>
<proteinExistence type="inferred from homology"/>
<dbReference type="InterPro" id="IPR029045">
    <property type="entry name" value="ClpP/crotonase-like_dom_sf"/>
</dbReference>
<gene>
    <name evidence="13" type="primary">sohB</name>
    <name evidence="13" type="ORF">BUCNMO_222</name>
</gene>
<accession>A0A455TA70</accession>
<keyword evidence="3" id="KW-1003">Cell membrane</keyword>
<keyword evidence="9 10" id="KW-0472">Membrane</keyword>
<dbReference type="NCBIfam" id="NF008745">
    <property type="entry name" value="PRK11778.1"/>
    <property type="match status" value="1"/>
</dbReference>
<keyword evidence="5 10" id="KW-0812">Transmembrane</keyword>
<evidence type="ECO:0000256" key="8">
    <source>
        <dbReference type="ARBA" id="ARBA00022989"/>
    </source>
</evidence>
<dbReference type="Pfam" id="PF08496">
    <property type="entry name" value="Peptidase_S49_N"/>
    <property type="match status" value="1"/>
</dbReference>
<dbReference type="CDD" id="cd07023">
    <property type="entry name" value="S49_Sppa_N_C"/>
    <property type="match status" value="1"/>
</dbReference>
<dbReference type="GO" id="GO:0006508">
    <property type="term" value="P:proteolysis"/>
    <property type="evidence" value="ECO:0007669"/>
    <property type="project" value="UniProtKB-KW"/>
</dbReference>
<keyword evidence="4 13" id="KW-0645">Protease</keyword>
<dbReference type="GO" id="GO:0005886">
    <property type="term" value="C:plasma membrane"/>
    <property type="evidence" value="ECO:0007669"/>
    <property type="project" value="UniProtKB-SubCell"/>
</dbReference>
<evidence type="ECO:0000256" key="3">
    <source>
        <dbReference type="ARBA" id="ARBA00022475"/>
    </source>
</evidence>
<feature type="transmembrane region" description="Helical" evidence="10">
    <location>
        <begin position="6"/>
        <end position="30"/>
    </location>
</feature>
<organism evidence="13 14">
    <name type="scientific">Buchnera aphidicola</name>
    <name type="common">Nipponaphis monzeni</name>
    <dbReference type="NCBI Taxonomy" id="2495405"/>
    <lineage>
        <taxon>Bacteria</taxon>
        <taxon>Pseudomonadati</taxon>
        <taxon>Pseudomonadota</taxon>
        <taxon>Gammaproteobacteria</taxon>
        <taxon>Enterobacterales</taxon>
        <taxon>Erwiniaceae</taxon>
        <taxon>Buchnera</taxon>
    </lineage>
</organism>
<dbReference type="RefSeq" id="WP_158344849.1">
    <property type="nucleotide sequence ID" value="NZ_AP019379.1"/>
</dbReference>
<evidence type="ECO:0000256" key="5">
    <source>
        <dbReference type="ARBA" id="ARBA00022692"/>
    </source>
</evidence>
<dbReference type="AlphaFoldDB" id="A0A455TA70"/>
<dbReference type="SUPFAM" id="SSF52096">
    <property type="entry name" value="ClpP/crotonase"/>
    <property type="match status" value="1"/>
</dbReference>
<keyword evidence="8 10" id="KW-1133">Transmembrane helix</keyword>
<evidence type="ECO:0000256" key="9">
    <source>
        <dbReference type="ARBA" id="ARBA00023136"/>
    </source>
</evidence>
<dbReference type="InterPro" id="IPR047272">
    <property type="entry name" value="S49_SppA_C"/>
</dbReference>
<reference evidence="13 14" key="1">
    <citation type="journal article" date="2019" name="Proc. Natl. Acad. Sci. U.S.A.">
        <title>Exaggeration and cooption of innate immunity for social defense.</title>
        <authorList>
            <person name="Kutsukake M."/>
            <person name="Moriyama M."/>
            <person name="Shigenobu S."/>
            <person name="Meng X.-Y."/>
            <person name="Nikoh N."/>
            <person name="Noda C."/>
            <person name="Kobayashi S."/>
            <person name="Fukatsu T."/>
        </authorList>
    </citation>
    <scope>NUCLEOTIDE SEQUENCE [LARGE SCALE GENOMIC DNA]</scope>
    <source>
        <strain evidence="13 14">Nmo</strain>
    </source>
</reference>
<protein>
    <submittedName>
        <fullName evidence="13">Putative periplasmic protease</fullName>
    </submittedName>
</protein>
<feature type="domain" description="Peptidase S49" evidence="11">
    <location>
        <begin position="160"/>
        <end position="300"/>
    </location>
</feature>
<feature type="domain" description="Peptidase S49 N-terminal proteobacteria" evidence="12">
    <location>
        <begin position="2"/>
        <end position="156"/>
    </location>
</feature>
<keyword evidence="7" id="KW-0720">Serine protease</keyword>
<dbReference type="Proteomes" id="UP000317544">
    <property type="component" value="Chromosome"/>
</dbReference>
<evidence type="ECO:0000259" key="11">
    <source>
        <dbReference type="Pfam" id="PF01343"/>
    </source>
</evidence>
<dbReference type="Gene3D" id="3.90.226.10">
    <property type="entry name" value="2-enoyl-CoA Hydratase, Chain A, domain 1"/>
    <property type="match status" value="1"/>
</dbReference>
<evidence type="ECO:0000256" key="10">
    <source>
        <dbReference type="SAM" id="Phobius"/>
    </source>
</evidence>
<dbReference type="OrthoDB" id="5614232at2"/>
<evidence type="ECO:0000313" key="14">
    <source>
        <dbReference type="Proteomes" id="UP000317544"/>
    </source>
</evidence>
<evidence type="ECO:0000313" key="13">
    <source>
        <dbReference type="EMBL" id="BBI01234.1"/>
    </source>
</evidence>
<dbReference type="InterPro" id="IPR002142">
    <property type="entry name" value="Peptidase_S49"/>
</dbReference>